<evidence type="ECO:0000313" key="2">
    <source>
        <dbReference type="EMBL" id="CAG8752131.1"/>
    </source>
</evidence>
<comment type="caution">
    <text evidence="2">The sequence shown here is derived from an EMBL/GenBank/DDBJ whole genome shotgun (WGS) entry which is preliminary data.</text>
</comment>
<dbReference type="InterPro" id="IPR058210">
    <property type="entry name" value="SACS/Nov_dom"/>
</dbReference>
<feature type="non-terminal residue" evidence="2">
    <location>
        <position position="1591"/>
    </location>
</feature>
<evidence type="ECO:0000259" key="1">
    <source>
        <dbReference type="Pfam" id="PF25794"/>
    </source>
</evidence>
<proteinExistence type="predicted"/>
<dbReference type="EMBL" id="CAJVPY010015498">
    <property type="protein sequence ID" value="CAG8752131.1"/>
    <property type="molecule type" value="Genomic_DNA"/>
</dbReference>
<evidence type="ECO:0000313" key="3">
    <source>
        <dbReference type="Proteomes" id="UP000789405"/>
    </source>
</evidence>
<accession>A0A9N9NRX8</accession>
<dbReference type="PANTHER" id="PTHR46919">
    <property type="entry name" value="ZINC FINGER, C3HC4 TYPE (RING FINGER) FAMILY PROTEIN"/>
    <property type="match status" value="1"/>
</dbReference>
<name>A0A9N9NRX8_9GLOM</name>
<protein>
    <submittedName>
        <fullName evidence="2">28791_t:CDS:1</fullName>
    </submittedName>
</protein>
<dbReference type="Pfam" id="PF25794">
    <property type="entry name" value="SACS"/>
    <property type="match status" value="2"/>
</dbReference>
<keyword evidence="3" id="KW-1185">Reference proteome</keyword>
<dbReference type="SUPFAM" id="SSF55874">
    <property type="entry name" value="ATPase domain of HSP90 chaperone/DNA topoisomerase II/histidine kinase"/>
    <property type="match status" value="2"/>
</dbReference>
<feature type="domain" description="Sacsin/Nov" evidence="1">
    <location>
        <begin position="20"/>
        <end position="252"/>
    </location>
</feature>
<sequence>YIISFAEITMTEGEDFEIEEKFTNRLKTIIRDVEDSQVLHEILQNSDDAQSTEQIFILDHNTYFGEGLLKPELIRFQGPALLSINNTKFSEDDFTSLKNFANSVKKNQCNKIGEKGLGFNSIYHLCDSCSFITGNKFIFLDPHKRCYKKSVKYNDFAKLSQEYPDQFYPFKNLKIPFDGSFEGTIFRYPLRTERDSKDSEISEKIYKPSQILEMFKEFFDNYSVNCLLFLSNIERIEFYELKKGKSEPELIYRILLKDAEKIREKRQMIVKDLKENKPIQETTLDTSYNASIVRYKKEHIVEDSSWLILNMLGNLHDVKSKFPNDLGEKLVPNVGLAANLNLDHLNGKLFCFLPLHDTPFRVSINGHFAVTNNRRDLHSGEARDSIDDFVGLKIKWNKYLFEEVIPQAWVKFIIKIQSHVKQKEAYYKFWPITDPTHVSLKFFNGLLENMIRKLNADDEIFCEKNGQMLSILKGYFPDKSCDEHDIPNILSEIGFPVINAPSEIIEVLKKSDKQNSLRFYSPSIVSEFLQKQGELQDKLTTLKLFYYLLSDENYEILEGLKMFPLANGTFKTISQHGAVTYVCSDRFAGQGDDDPREIFKDQSEKFIAKDISPDLLDRLIYKVEKGWNFKIEMLTIPSIVGMVKNKIYLSENHPNSSDYEIVMEDLEWINRLWSYLCNRFVDIDLKPFEDIHLIPTKHNTLRKLKTNQVKCFLNSIESLQNQFDQIYPILQKLGIIFINREFENNITPLKERLSAYICDMGDINSVLSSLNTTEACSLDTNEAELLINYLYYYLRYSNPPTKDHIETIKCLPIFKEVGKNETTSLTFKENVSLFLLPTEDEKDYGQIIAPEEFKFLDTTSIEARYLLEDIIKIRRLQQPDYWIDYVIKYLKSTYDNDIVVEKLFERLRKLVSSNNSLRDKLRNVPIVPCVTLRMAQRKQNPDQVKLRKPIDLYDLYKDKITQLFFDDEQVFPAKKFLKPYRDLLKDLGMKTSLSPVDIVERIETYIKRQEMEKNNDDLYDKSLNLLKYIDDYWNSLEDKIVNFLPFIKSSKWIPTIDQFGIKSFSSSSECRDKKDEHLVSLKLSILDYRIESQFREHLEWDRYPPVNIVLEQMKLCSTLVKENKSFNHRQKICEAIYKYINEALSHDEERSKQVVKEIRDGLKNKKWIFCESKFYAAKDVVFTLPTNLLNKLPIIQLPENYRNNFSKVFKYMEVRQTVDVYDLIDITKKIAHEANDKALNDENLSKTIAILEEIGKKCNKSNEKKTDYLKDLLIPRTDAILFSLEKIYYDDRAGLNNDEKENYDLTHPKISIALARELGIQMLSEAFIEGSEIDIEIYEQSEPLTTRINKIISKCSLDSLFREFLQNADDAGAHRFSIYIDERPWCKKFDKSTLLSKEMYDWQGPAIWIYNDAVFKEEDFSSLIKLGVGGKSEDDSKIGRFGLGITTSYYLTDVLSFVSGETIVLLDPHKRFLPKQKIQGNLPRRFGGNRLNFLDKKFLSRFEDQCKPYLAIEDCDFKKGFNGTLFRLPLRSTELSKQSLISQNSIGHERILNHLRKLEDKNEHKQLIWEAKIQGLEDVRNIRSKIDYEPQ</sequence>
<dbReference type="Proteomes" id="UP000789405">
    <property type="component" value="Unassembled WGS sequence"/>
</dbReference>
<dbReference type="OrthoDB" id="1262810at2759"/>
<dbReference type="PANTHER" id="PTHR46919:SF2">
    <property type="entry name" value="SACSIN"/>
    <property type="match status" value="1"/>
</dbReference>
<feature type="domain" description="Sacsin/Nov" evidence="1">
    <location>
        <begin position="1342"/>
        <end position="1572"/>
    </location>
</feature>
<gene>
    <name evidence="2" type="ORF">DERYTH_LOCUS17000</name>
</gene>
<dbReference type="InterPro" id="IPR036890">
    <property type="entry name" value="HATPase_C_sf"/>
</dbReference>
<reference evidence="2" key="1">
    <citation type="submission" date="2021-06" db="EMBL/GenBank/DDBJ databases">
        <authorList>
            <person name="Kallberg Y."/>
            <person name="Tangrot J."/>
            <person name="Rosling A."/>
        </authorList>
    </citation>
    <scope>NUCLEOTIDE SEQUENCE</scope>
    <source>
        <strain evidence="2">MA453B</strain>
    </source>
</reference>
<dbReference type="NCBIfam" id="NF047352">
    <property type="entry name" value="P_loop_sacsin"/>
    <property type="match status" value="2"/>
</dbReference>
<feature type="non-terminal residue" evidence="2">
    <location>
        <position position="1"/>
    </location>
</feature>
<organism evidence="2 3">
    <name type="scientific">Dentiscutata erythropus</name>
    <dbReference type="NCBI Taxonomy" id="1348616"/>
    <lineage>
        <taxon>Eukaryota</taxon>
        <taxon>Fungi</taxon>
        <taxon>Fungi incertae sedis</taxon>
        <taxon>Mucoromycota</taxon>
        <taxon>Glomeromycotina</taxon>
        <taxon>Glomeromycetes</taxon>
        <taxon>Diversisporales</taxon>
        <taxon>Gigasporaceae</taxon>
        <taxon>Dentiscutata</taxon>
    </lineage>
</organism>